<dbReference type="PROSITE" id="PS50082">
    <property type="entry name" value="WD_REPEATS_2"/>
    <property type="match status" value="13"/>
</dbReference>
<dbReference type="InterPro" id="IPR027417">
    <property type="entry name" value="P-loop_NTPase"/>
</dbReference>
<proteinExistence type="predicted"/>
<dbReference type="InterPro" id="IPR049052">
    <property type="entry name" value="nSTAND1"/>
</dbReference>
<evidence type="ECO:0000313" key="6">
    <source>
        <dbReference type="EMBL" id="MBE9141792.1"/>
    </source>
</evidence>
<feature type="repeat" description="WD" evidence="3">
    <location>
        <begin position="1122"/>
        <end position="1156"/>
    </location>
</feature>
<sequence length="1326" mass="147858">MSKQYSVFVSYADEDGAWVEGYLLNALKEAGLTCHSEAMFRLGVPRLIEFESAVKNSERTLLVISPAYLNDNFAEFVNLLSQIYGRHTDIWPTVVIILHPVQELPMRLEMLGYLDATDATKQQEVIQRICEDFKKPVPTLTTIPDCPYPGMVPFKSEDSDRFFGRQREVNDLIQQLRLFPFLAVIGASGSGKSSLVFAGLIPQLQKTQLLGKEPWQIYSMRPGTTPITTLSTTLGCDPTSDEAITTKFHPSQKYLLVIDQFEEVFTLSPQEAIPFQEILLNLYKQPNVYVVLTVRADFYPQLMESATFWREIKAHRYEVLPLDQTGLQEAILKPAEKAGVFIESALLERLIITAASEPGVLPLLQETLVLLWQKIERRYLPLRAYEALVLSYHNTVSNTNNQLTGIQVAIARQGDAAIARLTDEQQIIARRVFLRLIQFGEGRADTRRQESVEALKARGDNDQIFEETLRYLADRRLLTLSGKEDKTRKVDIAHEILISSWPQLQDWIIERREAEQTRRRLIAKVEEWVRLGKDKGGLLDEFELAEAQHWLDSSDAIELGSDEQLVALVELSKTAIEDEKQREIEAQERELELIRERLEQEKIANNNKHKALKAEKSKTRTLIVSLLLMAGLTTFSAHQALQARLQTIKALSESSQALFADNQDLDALMESIKAGEMVKAISFLAPSSLKIKVLTELNQVLYNIRETNRLEDHTDAVISVSFSPDHQTIASSSRDKTIKIWTVDGQLIKSLSGHEAEIYRVIFSPNGQTLASASADKTIKLWSKEGDLLRTIPAHDLKVYDVSFHPTLPIIASASADKSIKLWDAETGKFLHQILGHTDEVISVSFSPDGDMIASASADKTIKIWNAKDRTLIKTLTGHQDKVLEASFSPDGDIIASASADKTIKLWRTKDGTLMRTLTGHEDKVLEVDFSADGKMVTSASADNTIKLWKVETGELLQTLEGHKAPVVGVRFSPDGQTLASASTDQTIRLWRWEGIHPQLLKHDAPVMGVSFSPDGQIIASASQDTTIKLWKPNGDLLHILKGHTKPVIKVRFSPDGEMIASASSDKTVKLWNQKGSLLDTLEGHNGKVVSVSINSQDKMIASASEDGTIKLWKLDGTLIKTLNVENPVWDVIFSPDGNTLVSGSKNGNIQFWTLEGSLIKTINAHEGSVTKVTFSPNGQILASASMDGTIKLWKADGEAIPVTNVPRHNMSILDINFTPDGQNLVSASFDQTIKLWNLEGNLLQTIPETNYLYGVSLSPDSQTLASASQDNLVVVRNLNLEQLLSQSCTWSKGYIVSHYHKEANQSNLCPDLIKTGDFSHEKLAQ</sequence>
<organism evidence="6 7">
    <name type="scientific">Planktothrix mougeotii LEGE 06226</name>
    <dbReference type="NCBI Taxonomy" id="1828728"/>
    <lineage>
        <taxon>Bacteria</taxon>
        <taxon>Bacillati</taxon>
        <taxon>Cyanobacteriota</taxon>
        <taxon>Cyanophyceae</taxon>
        <taxon>Oscillatoriophycideae</taxon>
        <taxon>Oscillatoriales</taxon>
        <taxon>Microcoleaceae</taxon>
        <taxon>Planktothrix</taxon>
    </lineage>
</organism>
<evidence type="ECO:0000259" key="5">
    <source>
        <dbReference type="PROSITE" id="PS50104"/>
    </source>
</evidence>
<feature type="repeat" description="WD" evidence="3">
    <location>
        <begin position="960"/>
        <end position="991"/>
    </location>
</feature>
<dbReference type="PANTHER" id="PTHR19848">
    <property type="entry name" value="WD40 REPEAT PROTEIN"/>
    <property type="match status" value="1"/>
</dbReference>
<dbReference type="InterPro" id="IPR001680">
    <property type="entry name" value="WD40_rpt"/>
</dbReference>
<feature type="repeat" description="WD" evidence="3">
    <location>
        <begin position="1163"/>
        <end position="1195"/>
    </location>
</feature>
<dbReference type="InterPro" id="IPR036322">
    <property type="entry name" value="WD40_repeat_dom_sf"/>
</dbReference>
<dbReference type="PRINTS" id="PR00320">
    <property type="entry name" value="GPROTEINBRPT"/>
</dbReference>
<dbReference type="SUPFAM" id="SSF52540">
    <property type="entry name" value="P-loop containing nucleoside triphosphate hydrolases"/>
    <property type="match status" value="1"/>
</dbReference>
<keyword evidence="2" id="KW-0677">Repeat</keyword>
<dbReference type="PROSITE" id="PS50104">
    <property type="entry name" value="TIR"/>
    <property type="match status" value="1"/>
</dbReference>
<dbReference type="InterPro" id="IPR019775">
    <property type="entry name" value="WD40_repeat_CS"/>
</dbReference>
<feature type="repeat" description="WD" evidence="3">
    <location>
        <begin position="751"/>
        <end position="783"/>
    </location>
</feature>
<evidence type="ECO:0000256" key="4">
    <source>
        <dbReference type="SAM" id="Coils"/>
    </source>
</evidence>
<keyword evidence="4" id="KW-0175">Coiled coil</keyword>
<dbReference type="Proteomes" id="UP000640725">
    <property type="component" value="Unassembled WGS sequence"/>
</dbReference>
<dbReference type="Pfam" id="PF20703">
    <property type="entry name" value="nSTAND1"/>
    <property type="match status" value="1"/>
</dbReference>
<dbReference type="SMART" id="SM00320">
    <property type="entry name" value="WD40"/>
    <property type="match status" value="14"/>
</dbReference>
<name>A0ABR9U5T3_9CYAN</name>
<dbReference type="Gene3D" id="2.130.10.10">
    <property type="entry name" value="YVTN repeat-like/Quinoprotein amine dehydrogenase"/>
    <property type="match status" value="5"/>
</dbReference>
<feature type="repeat" description="WD" evidence="3">
    <location>
        <begin position="918"/>
        <end position="959"/>
    </location>
</feature>
<keyword evidence="1 3" id="KW-0853">WD repeat</keyword>
<dbReference type="EMBL" id="JADEWU010000001">
    <property type="protein sequence ID" value="MBE9141792.1"/>
    <property type="molecule type" value="Genomic_DNA"/>
</dbReference>
<protein>
    <submittedName>
        <fullName evidence="6">TIR domain-containing protein</fullName>
    </submittedName>
</protein>
<dbReference type="Pfam" id="PF13676">
    <property type="entry name" value="TIR_2"/>
    <property type="match status" value="1"/>
</dbReference>
<reference evidence="6 7" key="1">
    <citation type="submission" date="2020-10" db="EMBL/GenBank/DDBJ databases">
        <authorList>
            <person name="Castelo-Branco R."/>
            <person name="Eusebio N."/>
            <person name="Adriana R."/>
            <person name="Vieira A."/>
            <person name="Brugerolle De Fraissinette N."/>
            <person name="Rezende De Castro R."/>
            <person name="Schneider M.P."/>
            <person name="Vasconcelos V."/>
            <person name="Leao P.N."/>
        </authorList>
    </citation>
    <scope>NUCLEOTIDE SEQUENCE [LARGE SCALE GENOMIC DNA]</scope>
    <source>
        <strain evidence="6 7">LEGE 06226</strain>
    </source>
</reference>
<dbReference type="PANTHER" id="PTHR19848:SF8">
    <property type="entry name" value="F-BOX AND WD REPEAT DOMAIN CONTAINING 7"/>
    <property type="match status" value="1"/>
</dbReference>
<feature type="repeat" description="WD" evidence="3">
    <location>
        <begin position="834"/>
        <end position="875"/>
    </location>
</feature>
<gene>
    <name evidence="6" type="ORF">IQ236_00965</name>
</gene>
<feature type="repeat" description="WD" evidence="3">
    <location>
        <begin position="1000"/>
        <end position="1032"/>
    </location>
</feature>
<feature type="repeat" description="WD" evidence="3">
    <location>
        <begin position="710"/>
        <end position="744"/>
    </location>
</feature>
<feature type="coiled-coil region" evidence="4">
    <location>
        <begin position="504"/>
        <end position="531"/>
    </location>
</feature>
<dbReference type="Pfam" id="PF23414">
    <property type="entry name" value="Beta-prop_EML_2"/>
    <property type="match status" value="1"/>
</dbReference>
<dbReference type="Pfam" id="PF00400">
    <property type="entry name" value="WD40"/>
    <property type="match status" value="9"/>
</dbReference>
<dbReference type="InterPro" id="IPR000157">
    <property type="entry name" value="TIR_dom"/>
</dbReference>
<feature type="coiled-coil region" evidence="4">
    <location>
        <begin position="577"/>
        <end position="615"/>
    </location>
</feature>
<dbReference type="InterPro" id="IPR055442">
    <property type="entry name" value="Beta-prop_EML-like_2nd"/>
</dbReference>
<dbReference type="InterPro" id="IPR035897">
    <property type="entry name" value="Toll_tir_struct_dom_sf"/>
</dbReference>
<dbReference type="SUPFAM" id="SSF50978">
    <property type="entry name" value="WD40 repeat-like"/>
    <property type="match status" value="2"/>
</dbReference>
<evidence type="ECO:0000256" key="3">
    <source>
        <dbReference type="PROSITE-ProRule" id="PRU00221"/>
    </source>
</evidence>
<evidence type="ECO:0000256" key="2">
    <source>
        <dbReference type="ARBA" id="ARBA00022737"/>
    </source>
</evidence>
<feature type="repeat" description="WD" evidence="3">
    <location>
        <begin position="1041"/>
        <end position="1073"/>
    </location>
</feature>
<evidence type="ECO:0000313" key="7">
    <source>
        <dbReference type="Proteomes" id="UP000640725"/>
    </source>
</evidence>
<keyword evidence="7" id="KW-1185">Reference proteome</keyword>
<feature type="domain" description="TIR" evidence="5">
    <location>
        <begin position="3"/>
        <end position="133"/>
    </location>
</feature>
<dbReference type="CDD" id="cd00200">
    <property type="entry name" value="WD40"/>
    <property type="match status" value="2"/>
</dbReference>
<feature type="repeat" description="WD" evidence="3">
    <location>
        <begin position="792"/>
        <end position="833"/>
    </location>
</feature>
<dbReference type="PROSITE" id="PS00678">
    <property type="entry name" value="WD_REPEATS_1"/>
    <property type="match status" value="2"/>
</dbReference>
<evidence type="ECO:0000256" key="1">
    <source>
        <dbReference type="ARBA" id="ARBA00022574"/>
    </source>
</evidence>
<feature type="repeat" description="WD" evidence="3">
    <location>
        <begin position="1082"/>
        <end position="1116"/>
    </location>
</feature>
<dbReference type="SUPFAM" id="SSF52200">
    <property type="entry name" value="Toll/Interleukin receptor TIR domain"/>
    <property type="match status" value="1"/>
</dbReference>
<feature type="repeat" description="WD" evidence="3">
    <location>
        <begin position="1206"/>
        <end position="1240"/>
    </location>
</feature>
<dbReference type="Gene3D" id="3.40.50.10140">
    <property type="entry name" value="Toll/interleukin-1 receptor homology (TIR) domain"/>
    <property type="match status" value="1"/>
</dbReference>
<dbReference type="InterPro" id="IPR020472">
    <property type="entry name" value="WD40_PAC1"/>
</dbReference>
<dbReference type="InterPro" id="IPR015943">
    <property type="entry name" value="WD40/YVTN_repeat-like_dom_sf"/>
</dbReference>
<comment type="caution">
    <text evidence="6">The sequence shown here is derived from an EMBL/GenBank/DDBJ whole genome shotgun (WGS) entry which is preliminary data.</text>
</comment>
<feature type="repeat" description="WD" evidence="3">
    <location>
        <begin position="876"/>
        <end position="917"/>
    </location>
</feature>
<dbReference type="RefSeq" id="WP_193867540.1">
    <property type="nucleotide sequence ID" value="NZ_JADEWU010000001.1"/>
</dbReference>
<dbReference type="PROSITE" id="PS50294">
    <property type="entry name" value="WD_REPEATS_REGION"/>
    <property type="match status" value="13"/>
</dbReference>
<accession>A0ABR9U5T3</accession>